<dbReference type="GO" id="GO:0006397">
    <property type="term" value="P:mRNA processing"/>
    <property type="evidence" value="ECO:0007669"/>
    <property type="project" value="UniProtKB-KW"/>
</dbReference>
<dbReference type="GO" id="GO:0009982">
    <property type="term" value="F:pseudouridine synthase activity"/>
    <property type="evidence" value="ECO:0007669"/>
    <property type="project" value="InterPro"/>
</dbReference>
<dbReference type="InterPro" id="IPR020095">
    <property type="entry name" value="PsdUridine_synth_TruA_C"/>
</dbReference>
<dbReference type="InterPro" id="IPR020094">
    <property type="entry name" value="TruA/RsuA/RluB/E/F_N"/>
</dbReference>
<dbReference type="FunFam" id="3.30.70.660:FF:000002">
    <property type="entry name" value="tRNA pseudouridine synthase"/>
    <property type="match status" value="1"/>
</dbReference>
<evidence type="ECO:0000256" key="6">
    <source>
        <dbReference type="ARBA" id="ARBA00022694"/>
    </source>
</evidence>
<dbReference type="Proteomes" id="UP000003163">
    <property type="component" value="Unassembled WGS sequence"/>
</dbReference>
<dbReference type="HOGENOM" id="CLU_021971_4_0_1"/>
<evidence type="ECO:0000313" key="17">
    <source>
        <dbReference type="EMBL" id="EJW01196.1"/>
    </source>
</evidence>
<comment type="subcellular location">
    <subcellularLocation>
        <location evidence="3">Nucleus</location>
    </subcellularLocation>
</comment>
<evidence type="ECO:0000313" key="18">
    <source>
        <dbReference type="Proteomes" id="UP000003163"/>
    </source>
</evidence>
<feature type="active site" description="Nucleophile" evidence="14">
    <location>
        <position position="62"/>
    </location>
</feature>
<dbReference type="GO" id="GO:0005634">
    <property type="term" value="C:nucleus"/>
    <property type="evidence" value="ECO:0007669"/>
    <property type="project" value="UniProtKB-SubCell"/>
</dbReference>
<reference evidence="17 18" key="1">
    <citation type="submission" date="2011-08" db="EMBL/GenBank/DDBJ databases">
        <authorList>
            <person name="Liu Z.J."/>
            <person name="Shi F.L."/>
            <person name="Lu J.Q."/>
            <person name="Li M."/>
            <person name="Wang Z.L."/>
        </authorList>
    </citation>
    <scope>NUCLEOTIDE SEQUENCE [LARGE SCALE GENOMIC DNA]</scope>
    <source>
        <strain evidence="17 18">USNM 41457</strain>
    </source>
</reference>
<dbReference type="Gene3D" id="3.30.70.580">
    <property type="entry name" value="Pseudouridine synthase I, catalytic domain, N-terminal subdomain"/>
    <property type="match status" value="1"/>
</dbReference>
<proteinExistence type="inferred from homology"/>
<keyword evidence="8" id="KW-0539">Nucleus</keyword>
<protein>
    <recommendedName>
        <fullName evidence="11">tRNA pseudouridine synthase 1</fullName>
    </recommendedName>
    <alternativeName>
        <fullName evidence="12">tRNA pseudouridylate synthase 1</fullName>
    </alternativeName>
    <alternativeName>
        <fullName evidence="13">tRNA-uridine isomerase 1</fullName>
    </alternativeName>
</protein>
<dbReference type="PANTHER" id="PTHR11142:SF4">
    <property type="entry name" value="PSEUDOURIDYLATE SYNTHASE 1 HOMOLOG"/>
    <property type="match status" value="1"/>
</dbReference>
<dbReference type="CDD" id="cd02568">
    <property type="entry name" value="PseudoU_synth_PUS1_PUS2"/>
    <property type="match status" value="1"/>
</dbReference>
<feature type="domain" description="Pseudouridine synthase I TruA alpha/beta" evidence="16">
    <location>
        <begin position="153"/>
        <end position="259"/>
    </location>
</feature>
<evidence type="ECO:0000256" key="8">
    <source>
        <dbReference type="ARBA" id="ARBA00023242"/>
    </source>
</evidence>
<dbReference type="Gene3D" id="3.30.70.660">
    <property type="entry name" value="Pseudouridine synthase I, catalytic domain, C-terminal subdomain"/>
    <property type="match status" value="1"/>
</dbReference>
<keyword evidence="5" id="KW-0507">mRNA processing</keyword>
<dbReference type="VEuPathDB" id="MicrosporidiaDB:EDEG_00571"/>
<dbReference type="InterPro" id="IPR020103">
    <property type="entry name" value="PsdUridine_synth_cat_dom_sf"/>
</dbReference>
<dbReference type="InParanoid" id="J9D007"/>
<keyword evidence="6" id="KW-0819">tRNA processing</keyword>
<evidence type="ECO:0000256" key="10">
    <source>
        <dbReference type="ARBA" id="ARBA00053072"/>
    </source>
</evidence>
<organism evidence="17 18">
    <name type="scientific">Edhazardia aedis (strain USNM 41457)</name>
    <name type="common">Microsporidian parasite</name>
    <dbReference type="NCBI Taxonomy" id="1003232"/>
    <lineage>
        <taxon>Eukaryota</taxon>
        <taxon>Fungi</taxon>
        <taxon>Fungi incertae sedis</taxon>
        <taxon>Microsporidia</taxon>
        <taxon>Edhazardia</taxon>
    </lineage>
</organism>
<dbReference type="GO" id="GO:0003723">
    <property type="term" value="F:RNA binding"/>
    <property type="evidence" value="ECO:0007669"/>
    <property type="project" value="InterPro"/>
</dbReference>
<keyword evidence="18" id="KW-1185">Reference proteome</keyword>
<evidence type="ECO:0000256" key="9">
    <source>
        <dbReference type="ARBA" id="ARBA00036943"/>
    </source>
</evidence>
<sequence>MKRRIAVIIGYNGKDYHGSQLNKDFPTVEYQLVKGFLEISAIKEINSLDPKKIGLQRGSRTDKGVHAVMAVITLKIEKDITSCDLKKLKFFLETKNIYLYKIVRVSKSFMPKHQCDSRIYEYLLPSFIFSSDLSDKDYKISEETHSLLRDLFVKYIGTHNFINFTSKNNTKGPIRFIKNVEANEKFVYNGFEFIKIRITGNSFLFNQIRKMIGYVISLVIYKKDEAISDFKMAFENDYLGKMNIPRVPGCFLYLDSPVFDFFNKKTAYEPIEISNEEYELVKDKLIFKQILNDDNITIFKNWFDIFKIYDYEFTWLLKTNQISAVS</sequence>
<dbReference type="FunFam" id="3.30.70.580:FF:000002">
    <property type="entry name" value="tRNA pseudouridine synthase"/>
    <property type="match status" value="1"/>
</dbReference>
<evidence type="ECO:0000256" key="1">
    <source>
        <dbReference type="ARBA" id="ARBA00001166"/>
    </source>
</evidence>
<dbReference type="GO" id="GO:0031120">
    <property type="term" value="P:snRNA pseudouridine synthesis"/>
    <property type="evidence" value="ECO:0007669"/>
    <property type="project" value="UniProtKB-ARBA"/>
</dbReference>
<dbReference type="SUPFAM" id="SSF55120">
    <property type="entry name" value="Pseudouridine synthase"/>
    <property type="match status" value="1"/>
</dbReference>
<comment type="function">
    <text evidence="10">Formation of pseudouridine at positions 27 and 28 in the anticodon stem and loop of transfer RNAs; at positions 34 and 36 of intron-containing precursor tRNA(Ile) and at position 35 in the intron-containing tRNA(Tyr). Catalyzes pseudouridylation at position 44 in U2 snRNA. Also catalyzes pseudouridylation of mRNAs.</text>
</comment>
<comment type="catalytic activity">
    <reaction evidence="1">
        <text>a uridine in mRNA = a pseudouridine in mRNA</text>
        <dbReference type="Rhea" id="RHEA:56644"/>
        <dbReference type="Rhea" id="RHEA-COMP:14658"/>
        <dbReference type="Rhea" id="RHEA-COMP:14659"/>
        <dbReference type="ChEBI" id="CHEBI:65314"/>
        <dbReference type="ChEBI" id="CHEBI:65315"/>
    </reaction>
</comment>
<feature type="binding site" evidence="15">
    <location>
        <position position="120"/>
    </location>
    <ligand>
        <name>substrate</name>
    </ligand>
</feature>
<dbReference type="PANTHER" id="PTHR11142">
    <property type="entry name" value="PSEUDOURIDYLATE SYNTHASE"/>
    <property type="match status" value="1"/>
</dbReference>
<dbReference type="OMA" id="CDARTYT"/>
<evidence type="ECO:0000256" key="7">
    <source>
        <dbReference type="ARBA" id="ARBA00023235"/>
    </source>
</evidence>
<evidence type="ECO:0000256" key="14">
    <source>
        <dbReference type="PIRSR" id="PIRSR641708-1"/>
    </source>
</evidence>
<evidence type="ECO:0000256" key="15">
    <source>
        <dbReference type="PIRSR" id="PIRSR641708-2"/>
    </source>
</evidence>
<reference evidence="18" key="2">
    <citation type="submission" date="2015-07" db="EMBL/GenBank/DDBJ databases">
        <title>Contrasting host-pathogen interactions and genome evolution in two generalist and specialist microsporidian pathogens of mosquitoes.</title>
        <authorList>
            <consortium name="The Broad Institute Genomics Platform"/>
            <consortium name="The Broad Institute Genome Sequencing Center for Infectious Disease"/>
            <person name="Cuomo C.A."/>
            <person name="Sanscrainte N.D."/>
            <person name="Goldberg J.M."/>
            <person name="Heiman D."/>
            <person name="Young S."/>
            <person name="Zeng Q."/>
            <person name="Becnel J.J."/>
            <person name="Birren B.W."/>
        </authorList>
    </citation>
    <scope>NUCLEOTIDE SEQUENCE [LARGE SCALE GENOMIC DNA]</scope>
    <source>
        <strain evidence="18">USNM 41457</strain>
    </source>
</reference>
<dbReference type="FunCoup" id="J9D007">
    <property type="interactions" value="219"/>
</dbReference>
<dbReference type="STRING" id="1003232.J9D007"/>
<gene>
    <name evidence="17" type="ORF">EDEG_00571</name>
</gene>
<comment type="caution">
    <text evidence="17">The sequence shown here is derived from an EMBL/GenBank/DDBJ whole genome shotgun (WGS) entry which is preliminary data.</text>
</comment>
<dbReference type="AlphaFoldDB" id="J9D007"/>
<accession>J9D007</accession>
<evidence type="ECO:0000256" key="4">
    <source>
        <dbReference type="ARBA" id="ARBA00009375"/>
    </source>
</evidence>
<dbReference type="InterPro" id="IPR020097">
    <property type="entry name" value="PsdUridine_synth_TruA_a/b_dom"/>
</dbReference>
<evidence type="ECO:0000259" key="16">
    <source>
        <dbReference type="Pfam" id="PF01416"/>
    </source>
</evidence>
<dbReference type="InterPro" id="IPR041708">
    <property type="entry name" value="PUS1/PUS2-like"/>
</dbReference>
<evidence type="ECO:0000256" key="5">
    <source>
        <dbReference type="ARBA" id="ARBA00022664"/>
    </source>
</evidence>
<evidence type="ECO:0000256" key="12">
    <source>
        <dbReference type="ARBA" id="ARBA00079072"/>
    </source>
</evidence>
<dbReference type="OrthoDB" id="10256309at2759"/>
<dbReference type="InterPro" id="IPR001406">
    <property type="entry name" value="PsdUridine_synth_TruA"/>
</dbReference>
<dbReference type="NCBIfam" id="TIGR00071">
    <property type="entry name" value="hisT_truA"/>
    <property type="match status" value="1"/>
</dbReference>
<keyword evidence="7" id="KW-0413">Isomerase</keyword>
<name>J9D007_EDHAE</name>
<comment type="catalytic activity">
    <reaction evidence="9">
        <text>a uridine in tRNA = a pseudouridine in tRNA</text>
        <dbReference type="Rhea" id="RHEA:54572"/>
        <dbReference type="Rhea" id="RHEA-COMP:13339"/>
        <dbReference type="Rhea" id="RHEA-COMP:13934"/>
        <dbReference type="ChEBI" id="CHEBI:65314"/>
        <dbReference type="ChEBI" id="CHEBI:65315"/>
    </reaction>
</comment>
<evidence type="ECO:0000256" key="13">
    <source>
        <dbReference type="ARBA" id="ARBA00080858"/>
    </source>
</evidence>
<dbReference type="GO" id="GO:0031119">
    <property type="term" value="P:tRNA pseudouridine synthesis"/>
    <property type="evidence" value="ECO:0007669"/>
    <property type="project" value="InterPro"/>
</dbReference>
<evidence type="ECO:0000256" key="11">
    <source>
        <dbReference type="ARBA" id="ARBA00073968"/>
    </source>
</evidence>
<evidence type="ECO:0000256" key="3">
    <source>
        <dbReference type="ARBA" id="ARBA00004123"/>
    </source>
</evidence>
<dbReference type="EMBL" id="AFBI03000006">
    <property type="protein sequence ID" value="EJW01196.1"/>
    <property type="molecule type" value="Genomic_DNA"/>
</dbReference>
<evidence type="ECO:0000256" key="2">
    <source>
        <dbReference type="ARBA" id="ARBA00001832"/>
    </source>
</evidence>
<comment type="catalytic activity">
    <reaction evidence="2">
        <text>uridine in snRNA = pseudouridine in snRNA</text>
        <dbReference type="Rhea" id="RHEA:51124"/>
        <dbReference type="Rhea" id="RHEA-COMP:12891"/>
        <dbReference type="Rhea" id="RHEA-COMP:12892"/>
        <dbReference type="ChEBI" id="CHEBI:65314"/>
        <dbReference type="ChEBI" id="CHEBI:65315"/>
    </reaction>
</comment>
<dbReference type="Pfam" id="PF01416">
    <property type="entry name" value="PseudoU_synth_1"/>
    <property type="match status" value="1"/>
</dbReference>
<comment type="similarity">
    <text evidence="4">Belongs to the tRNA pseudouridine synthase TruA family.</text>
</comment>
<dbReference type="GO" id="GO:1990481">
    <property type="term" value="P:mRNA pseudouridine synthesis"/>
    <property type="evidence" value="ECO:0007669"/>
    <property type="project" value="TreeGrafter"/>
</dbReference>